<keyword evidence="7 14" id="KW-0067">ATP-binding</keyword>
<dbReference type="SUPFAM" id="SSF52540">
    <property type="entry name" value="P-loop containing nucleoside triphosphate hydrolases"/>
    <property type="match status" value="1"/>
</dbReference>
<evidence type="ECO:0000256" key="7">
    <source>
        <dbReference type="ARBA" id="ARBA00022840"/>
    </source>
</evidence>
<comment type="caution">
    <text evidence="17">The sequence shown here is derived from an EMBL/GenBank/DDBJ whole genome shotgun (WGS) entry which is preliminary data.</text>
</comment>
<dbReference type="GO" id="GO:0000725">
    <property type="term" value="P:recombinational repair"/>
    <property type="evidence" value="ECO:0007669"/>
    <property type="project" value="TreeGrafter"/>
</dbReference>
<evidence type="ECO:0000256" key="4">
    <source>
        <dbReference type="ARBA" id="ARBA00022801"/>
    </source>
</evidence>
<reference evidence="17 18" key="1">
    <citation type="submission" date="2018-07" db="EMBL/GenBank/DDBJ databases">
        <title>Leeuwenhoekiella genomics.</title>
        <authorList>
            <person name="Tahon G."/>
            <person name="Willems A."/>
        </authorList>
    </citation>
    <scope>NUCLEOTIDE SEQUENCE [LARGE SCALE GENOMIC DNA]</scope>
    <source>
        <strain evidence="17 18">LMG 22550</strain>
    </source>
</reference>
<dbReference type="EC" id="5.6.2.4" evidence="12"/>
<evidence type="ECO:0000256" key="8">
    <source>
        <dbReference type="ARBA" id="ARBA00023125"/>
    </source>
</evidence>
<evidence type="ECO:0000256" key="3">
    <source>
        <dbReference type="ARBA" id="ARBA00022763"/>
    </source>
</evidence>
<dbReference type="GO" id="GO:0004527">
    <property type="term" value="F:exonuclease activity"/>
    <property type="evidence" value="ECO:0007669"/>
    <property type="project" value="UniProtKB-KW"/>
</dbReference>
<comment type="catalytic activity">
    <reaction evidence="13">
        <text>ATP + H2O = ADP + phosphate + H(+)</text>
        <dbReference type="Rhea" id="RHEA:13065"/>
        <dbReference type="ChEBI" id="CHEBI:15377"/>
        <dbReference type="ChEBI" id="CHEBI:15378"/>
        <dbReference type="ChEBI" id="CHEBI:30616"/>
        <dbReference type="ChEBI" id="CHEBI:43474"/>
        <dbReference type="ChEBI" id="CHEBI:456216"/>
        <dbReference type="EC" id="5.6.2.4"/>
    </reaction>
</comment>
<accession>A0A4Q0PCZ1</accession>
<dbReference type="PROSITE" id="PS51198">
    <property type="entry name" value="UVRD_HELICASE_ATP_BIND"/>
    <property type="match status" value="1"/>
</dbReference>
<name>A0A4Q0PCZ1_9FLAO</name>
<comment type="catalytic activity">
    <reaction evidence="11">
        <text>Couples ATP hydrolysis with the unwinding of duplex DNA by translocating in the 3'-5' direction.</text>
        <dbReference type="EC" id="5.6.2.4"/>
    </reaction>
</comment>
<evidence type="ECO:0000313" key="17">
    <source>
        <dbReference type="EMBL" id="RXG24236.1"/>
    </source>
</evidence>
<organism evidence="17 18">
    <name type="scientific">Leeuwenhoekiella aequorea</name>
    <dbReference type="NCBI Taxonomy" id="283736"/>
    <lineage>
        <taxon>Bacteria</taxon>
        <taxon>Pseudomonadati</taxon>
        <taxon>Bacteroidota</taxon>
        <taxon>Flavobacteriia</taxon>
        <taxon>Flavobacteriales</taxon>
        <taxon>Flavobacteriaceae</taxon>
        <taxon>Leeuwenhoekiella</taxon>
    </lineage>
</organism>
<feature type="binding site" evidence="14">
    <location>
        <begin position="12"/>
        <end position="19"/>
    </location>
    <ligand>
        <name>ATP</name>
        <dbReference type="ChEBI" id="CHEBI:30616"/>
    </ligand>
</feature>
<keyword evidence="3" id="KW-0227">DNA damage</keyword>
<dbReference type="Proteomes" id="UP000289238">
    <property type="component" value="Unassembled WGS sequence"/>
</dbReference>
<evidence type="ECO:0000256" key="11">
    <source>
        <dbReference type="ARBA" id="ARBA00034617"/>
    </source>
</evidence>
<dbReference type="InterPro" id="IPR014017">
    <property type="entry name" value="DNA_helicase_UvrD-like_C"/>
</dbReference>
<evidence type="ECO:0000256" key="12">
    <source>
        <dbReference type="ARBA" id="ARBA00034808"/>
    </source>
</evidence>
<dbReference type="EMBL" id="QOVM01000001">
    <property type="protein sequence ID" value="RXG24236.1"/>
    <property type="molecule type" value="Genomic_DNA"/>
</dbReference>
<dbReference type="Gene3D" id="3.40.50.300">
    <property type="entry name" value="P-loop containing nucleotide triphosphate hydrolases"/>
    <property type="match status" value="3"/>
</dbReference>
<dbReference type="InterPro" id="IPR027417">
    <property type="entry name" value="P-loop_NTPase"/>
</dbReference>
<keyword evidence="2 14" id="KW-0547">Nucleotide-binding</keyword>
<evidence type="ECO:0000259" key="15">
    <source>
        <dbReference type="PROSITE" id="PS51198"/>
    </source>
</evidence>
<evidence type="ECO:0000256" key="10">
    <source>
        <dbReference type="ARBA" id="ARBA00023235"/>
    </source>
</evidence>
<evidence type="ECO:0000256" key="13">
    <source>
        <dbReference type="ARBA" id="ARBA00048988"/>
    </source>
</evidence>
<keyword evidence="5 14" id="KW-0347">Helicase</keyword>
<proteinExistence type="predicted"/>
<evidence type="ECO:0000313" key="18">
    <source>
        <dbReference type="Proteomes" id="UP000289238"/>
    </source>
</evidence>
<gene>
    <name evidence="17" type="ORF">DSM00_20</name>
</gene>
<feature type="domain" description="UvrD-like helicase ATP-binding" evidence="15">
    <location>
        <begin position="1"/>
        <end position="471"/>
    </location>
</feature>
<keyword evidence="9" id="KW-0234">DNA repair</keyword>
<protein>
    <recommendedName>
        <fullName evidence="12">DNA 3'-5' helicase</fullName>
        <ecNumber evidence="12">5.6.2.4</ecNumber>
    </recommendedName>
</protein>
<keyword evidence="18" id="KW-1185">Reference proteome</keyword>
<feature type="domain" description="UvrD-like helicase C-terminal" evidence="16">
    <location>
        <begin position="472"/>
        <end position="736"/>
    </location>
</feature>
<evidence type="ECO:0000256" key="14">
    <source>
        <dbReference type="PROSITE-ProRule" id="PRU00560"/>
    </source>
</evidence>
<dbReference type="Gene3D" id="3.90.320.10">
    <property type="match status" value="1"/>
</dbReference>
<dbReference type="AlphaFoldDB" id="A0A4Q0PCZ1"/>
<dbReference type="GO" id="GO:0005829">
    <property type="term" value="C:cytosol"/>
    <property type="evidence" value="ECO:0007669"/>
    <property type="project" value="TreeGrafter"/>
</dbReference>
<dbReference type="PANTHER" id="PTHR11070">
    <property type="entry name" value="UVRD / RECB / PCRA DNA HELICASE FAMILY MEMBER"/>
    <property type="match status" value="1"/>
</dbReference>
<dbReference type="PROSITE" id="PS51217">
    <property type="entry name" value="UVRD_HELICASE_CTER"/>
    <property type="match status" value="1"/>
</dbReference>
<sequence>MQDHHTISIYNASAGAGKTFALVKNYLVILFKSKNEFKYRRILAITFTNKAVAEMKLRIVDNLQSFTKDEIINDPSPMLLAIEEETGLSRLDIQNKSKKLLKNIVQDFASFDVVTIDNFTHRVIRTFAHDLKIPQNFEVELNTQDVLEQAVDRLIDKAGKDKLVTDILLDYALEKIDSDRSWDISRDFYDISRLLLSENDRAYLKMLEGKSLEDFAELKRHIRLSVISTEKAIIENAKKLLDFISSNGLEEGHFKGKYLPKALVKIADGLFTINTTSAWVVNLGEEPMYTKTQKQPIKDILDEIAPEIALQFNTIKHDILNLSFQEELYKKITPLSVLQAIQDEVDKIKTENNLILISDFNELISKNIADQPTPFIYERLGERYENYFIDEFQDTSRLQWGNLIPLIDNAVSVNQSEDLSNSLMLVGDPKQAIYRWRGGEAAQFIELSNTTNPFQNEDKAIINLPFNYRSFHEVINFNNSFFSKLANIFENEDYKRIYTEGNAQKVNSKEGGYVSISFIDAINKEESIPLYLDEVVSRIASCRENGFDLNELCILVRKNSEGIAIAQRLQEENIPVISNESLLIKQSAQVQFIVNLLHYTIEKESSAISIKLLEYLAEEFLNLENPHTFYKNNLIFTGATLLSNALGEKSIFDFEQCANLPLYEAVEYIIRSFELQKDGGAYLQFFLDAVYDFTQKNSGGVPEFITWWDRKQDKLSISTPPGSEAIQIMTIHKAKGLEFPVVIYPFADSELYPRNSDSYNWYLPGKEDFLGFEALLIGQKNELTQFNDQTEALYHIKRSLQQLDNINILYVALTRSVEQLHIITNKGALSKSEPKSFSDLFINYVSEFPEFSEESYFFSTGNKERISKPGISDLISEHLALTSTAKEDHNLIMVTQADTLWDTELVEAINLGNVIHELMENIKFEEDIISALNKARTTGLIEADYYQILYEKLQGLIVLLKTEGFFNKSNTILNERDINLNGKTIRPDRLEINADKEVWLLDYKTGSKNDSHKDQIDVYAKALTTMGYTIRKKIIVYLNEEEQIYIP</sequence>
<keyword evidence="8" id="KW-0238">DNA-binding</keyword>
<keyword evidence="4 14" id="KW-0378">Hydrolase</keyword>
<evidence type="ECO:0000256" key="2">
    <source>
        <dbReference type="ARBA" id="ARBA00022741"/>
    </source>
</evidence>
<dbReference type="Gene3D" id="1.10.3170.10">
    <property type="entry name" value="Recbcd, chain B, domain 2"/>
    <property type="match status" value="1"/>
</dbReference>
<dbReference type="InterPro" id="IPR011604">
    <property type="entry name" value="PDDEXK-like_dom_sf"/>
</dbReference>
<dbReference type="GO" id="GO:0043138">
    <property type="term" value="F:3'-5' DNA helicase activity"/>
    <property type="evidence" value="ECO:0007669"/>
    <property type="project" value="UniProtKB-EC"/>
</dbReference>
<keyword evidence="6 17" id="KW-0269">Exonuclease</keyword>
<evidence type="ECO:0000259" key="16">
    <source>
        <dbReference type="PROSITE" id="PS51217"/>
    </source>
</evidence>
<dbReference type="OrthoDB" id="9810135at2"/>
<evidence type="ECO:0000256" key="6">
    <source>
        <dbReference type="ARBA" id="ARBA00022839"/>
    </source>
</evidence>
<keyword evidence="10" id="KW-0413">Isomerase</keyword>
<dbReference type="GO" id="GO:0003677">
    <property type="term" value="F:DNA binding"/>
    <property type="evidence" value="ECO:0007669"/>
    <property type="project" value="UniProtKB-KW"/>
</dbReference>
<evidence type="ECO:0000256" key="1">
    <source>
        <dbReference type="ARBA" id="ARBA00022722"/>
    </source>
</evidence>
<evidence type="ECO:0000256" key="5">
    <source>
        <dbReference type="ARBA" id="ARBA00022806"/>
    </source>
</evidence>
<dbReference type="PANTHER" id="PTHR11070:SF67">
    <property type="entry name" value="DNA 3'-5' HELICASE"/>
    <property type="match status" value="1"/>
</dbReference>
<dbReference type="GO" id="GO:0005524">
    <property type="term" value="F:ATP binding"/>
    <property type="evidence" value="ECO:0007669"/>
    <property type="project" value="UniProtKB-UniRule"/>
</dbReference>
<dbReference type="InterPro" id="IPR000212">
    <property type="entry name" value="DNA_helicase_UvrD/REP"/>
</dbReference>
<dbReference type="Pfam" id="PF13361">
    <property type="entry name" value="UvrD_C"/>
    <property type="match status" value="2"/>
</dbReference>
<dbReference type="Pfam" id="PF00580">
    <property type="entry name" value="UvrD-helicase"/>
    <property type="match status" value="1"/>
</dbReference>
<keyword evidence="1" id="KW-0540">Nuclease</keyword>
<dbReference type="InterPro" id="IPR014016">
    <property type="entry name" value="UvrD-like_ATP-bd"/>
</dbReference>
<dbReference type="RefSeq" id="WP_128755988.1">
    <property type="nucleotide sequence ID" value="NZ_QOVM01000001.1"/>
</dbReference>
<evidence type="ECO:0000256" key="9">
    <source>
        <dbReference type="ARBA" id="ARBA00023204"/>
    </source>
</evidence>